<dbReference type="RefSeq" id="XP_010509632.1">
    <property type="nucleotide sequence ID" value="XM_010511330.2"/>
</dbReference>
<feature type="compositionally biased region" description="Acidic residues" evidence="6">
    <location>
        <begin position="534"/>
        <end position="553"/>
    </location>
</feature>
<feature type="compositionally biased region" description="Basic and acidic residues" evidence="6">
    <location>
        <begin position="503"/>
        <end position="515"/>
    </location>
</feature>
<proteinExistence type="predicted"/>
<evidence type="ECO:0000313" key="7">
    <source>
        <dbReference type="Proteomes" id="UP000694864"/>
    </source>
</evidence>
<comment type="subcellular location">
    <subcellularLocation>
        <location evidence="1">Nucleus</location>
    </subcellularLocation>
</comment>
<sequence length="553" mass="60683">MNAPIIDPLQGDFPEVIEEYLEHGVIKCVAFNHRGSLLAAGCADGGCVIFDFETRGIAKEIRDIDCSAAITSVSWSKYGHRLLVSAADKSLTLWDVSTGEKIARTILQQTPLQARLNPGLTSPSLCLACPLSSAPMIVDFDIDCTTLLPVAVPEMPDVLAPPQRSKCPESNPPFSPAAACFNKCGDLVYIGNSKGEILVIDYKSVRVLALVPVSGAAPVKNIVFSRNGQYLLTNSHDRTIRIYENLLPAKNVLKSLEDLGKNIDGIDDGVEKLKTVGSKCLTLFREFQDSVTKMHWKAPCFSGDGEWVVGGSACKGEHKIYIWDRAGHLVKILEGPKEALIDLAWHPVHPIIVSVSLAGLVYIWAKDYTENWSAFAPDFKELEENEEYVEREDEFDLIPETEKVKVLDVNEDEEVDIETVEKDAFSDSDTSVEELRYLPAEPIPDTNDQQDNLVESIKLVEGQISASPASEEAVQNGHGADHVLSPQGEELGDTRGKRKRKPSEKAMELQAEKAKPSKGSGRTVRAKSRAGIDQEIDDSVNDADDDDDDASYY</sequence>
<dbReference type="InterPro" id="IPR015943">
    <property type="entry name" value="WD40/YVTN_repeat-like_dom_sf"/>
</dbReference>
<feature type="repeat" description="WD" evidence="5">
    <location>
        <begin position="70"/>
        <end position="104"/>
    </location>
</feature>
<accession>A0ABM0Z2U0</accession>
<dbReference type="SUPFAM" id="SSF50978">
    <property type="entry name" value="WD40 repeat-like"/>
    <property type="match status" value="1"/>
</dbReference>
<keyword evidence="4" id="KW-0539">Nucleus</keyword>
<dbReference type="RefSeq" id="XP_010509639.1">
    <property type="nucleotide sequence ID" value="XM_010511337.2"/>
</dbReference>
<dbReference type="Proteomes" id="UP000694864">
    <property type="component" value="Chromosome 1"/>
</dbReference>
<evidence type="ECO:0000256" key="1">
    <source>
        <dbReference type="ARBA" id="ARBA00004123"/>
    </source>
</evidence>
<evidence type="ECO:0000256" key="3">
    <source>
        <dbReference type="ARBA" id="ARBA00022737"/>
    </source>
</evidence>
<evidence type="ECO:0000313" key="9">
    <source>
        <dbReference type="RefSeq" id="XP_010509639.1"/>
    </source>
</evidence>
<evidence type="ECO:0000256" key="5">
    <source>
        <dbReference type="PROSITE-ProRule" id="PRU00221"/>
    </source>
</evidence>
<dbReference type="PANTHER" id="PTHR44040">
    <property type="entry name" value="RETINOBLASTOMA-BINDING PROTEIN 5"/>
    <property type="match status" value="1"/>
</dbReference>
<keyword evidence="2 5" id="KW-0853">WD repeat</keyword>
<organism evidence="7 8">
    <name type="scientific">Camelina sativa</name>
    <name type="common">False flax</name>
    <name type="synonym">Myagrum sativum</name>
    <dbReference type="NCBI Taxonomy" id="90675"/>
    <lineage>
        <taxon>Eukaryota</taxon>
        <taxon>Viridiplantae</taxon>
        <taxon>Streptophyta</taxon>
        <taxon>Embryophyta</taxon>
        <taxon>Tracheophyta</taxon>
        <taxon>Spermatophyta</taxon>
        <taxon>Magnoliopsida</taxon>
        <taxon>eudicotyledons</taxon>
        <taxon>Gunneridae</taxon>
        <taxon>Pentapetalae</taxon>
        <taxon>rosids</taxon>
        <taxon>malvids</taxon>
        <taxon>Brassicales</taxon>
        <taxon>Brassicaceae</taxon>
        <taxon>Camelineae</taxon>
        <taxon>Camelina</taxon>
    </lineage>
</organism>
<dbReference type="InterPro" id="IPR037850">
    <property type="entry name" value="RBBP5/Swd1"/>
</dbReference>
<keyword evidence="7" id="KW-1185">Reference proteome</keyword>
<reference evidence="7" key="1">
    <citation type="journal article" date="1997" name="Nucleic Acids Res.">
        <title>tRNAscan-SE: a program for improved detection of transfer RNA genes in genomic sequence.</title>
        <authorList>
            <person name="Lowe T.M."/>
            <person name="Eddy S.R."/>
        </authorList>
    </citation>
    <scope>NUCLEOTIDE SEQUENCE [LARGE SCALE GENOMIC DNA]</scope>
    <source>
        <strain evidence="7">r\DH55</strain>
    </source>
</reference>
<dbReference type="PROSITE" id="PS50082">
    <property type="entry name" value="WD_REPEATS_2"/>
    <property type="match status" value="1"/>
</dbReference>
<gene>
    <name evidence="8 9" type="primary">LOC104786021</name>
</gene>
<evidence type="ECO:0000256" key="2">
    <source>
        <dbReference type="ARBA" id="ARBA00022574"/>
    </source>
</evidence>
<protein>
    <submittedName>
        <fullName evidence="8 9">Protein RBL-like</fullName>
    </submittedName>
</protein>
<evidence type="ECO:0000256" key="6">
    <source>
        <dbReference type="SAM" id="MobiDB-lite"/>
    </source>
</evidence>
<dbReference type="PANTHER" id="PTHR44040:SF1">
    <property type="entry name" value="RETINOBLASTOMA-BINDING PROTEIN 5"/>
    <property type="match status" value="1"/>
</dbReference>
<dbReference type="InterPro" id="IPR036322">
    <property type="entry name" value="WD40_repeat_dom_sf"/>
</dbReference>
<keyword evidence="3" id="KW-0677">Repeat</keyword>
<dbReference type="GeneID" id="104786021"/>
<dbReference type="Pfam" id="PF00400">
    <property type="entry name" value="WD40"/>
    <property type="match status" value="4"/>
</dbReference>
<evidence type="ECO:0000256" key="4">
    <source>
        <dbReference type="ARBA" id="ARBA00023242"/>
    </source>
</evidence>
<reference evidence="7" key="2">
    <citation type="journal article" date="2014" name="Nat. Commun.">
        <title>The emerging biofuel crop Camelina sativa retains a highly undifferentiated hexaploid genome structure.</title>
        <authorList>
            <person name="Kagale S."/>
            <person name="Koh C."/>
            <person name="Nixon J."/>
            <person name="Bollina V."/>
            <person name="Clarke W.E."/>
            <person name="Tuteja R."/>
            <person name="Spillane C."/>
            <person name="Robinson S.J."/>
            <person name="Links M.G."/>
            <person name="Clarke C."/>
            <person name="Higgins E.E."/>
            <person name="Huebert T."/>
            <person name="Sharpe A.G."/>
            <person name="Parkin I.A."/>
        </authorList>
    </citation>
    <scope>NUCLEOTIDE SEQUENCE [LARGE SCALE GENOMIC DNA]</scope>
    <source>
        <strain evidence="7">r\DH55</strain>
    </source>
</reference>
<dbReference type="SMART" id="SM00320">
    <property type="entry name" value="WD40"/>
    <property type="match status" value="5"/>
</dbReference>
<evidence type="ECO:0000313" key="8">
    <source>
        <dbReference type="RefSeq" id="XP_010509632.1"/>
    </source>
</evidence>
<feature type="region of interest" description="Disordered" evidence="6">
    <location>
        <begin position="465"/>
        <end position="553"/>
    </location>
</feature>
<dbReference type="InterPro" id="IPR001680">
    <property type="entry name" value="WD40_rpt"/>
</dbReference>
<dbReference type="Gene3D" id="2.130.10.10">
    <property type="entry name" value="YVTN repeat-like/Quinoprotein amine dehydrogenase"/>
    <property type="match status" value="2"/>
</dbReference>
<reference evidence="8 9" key="3">
    <citation type="submission" date="2025-05" db="UniProtKB">
        <authorList>
            <consortium name="RefSeq"/>
        </authorList>
    </citation>
    <scope>IDENTIFICATION</scope>
    <source>
        <tissue evidence="8 9">Leaf</tissue>
    </source>
</reference>
<name>A0ABM0Z2U0_CAMSA</name>